<organism evidence="2 3">
    <name type="scientific">Candidatus Thiodubiliella endoseptemdiera</name>
    <dbReference type="NCBI Taxonomy" id="2738886"/>
    <lineage>
        <taxon>Bacteria</taxon>
        <taxon>Pseudomonadati</taxon>
        <taxon>Pseudomonadota</taxon>
        <taxon>Gammaproteobacteria</taxon>
        <taxon>Candidatus Pseudothioglobaceae</taxon>
        <taxon>Candidatus Thiodubiliella</taxon>
    </lineage>
</organism>
<accession>A0A853F0T3</accession>
<dbReference type="PROSITE" id="PS50206">
    <property type="entry name" value="RHODANESE_3"/>
    <property type="match status" value="1"/>
</dbReference>
<dbReference type="PANTHER" id="PTHR45431:SF3">
    <property type="entry name" value="RHODANESE-LIKE DOMAIN-CONTAINING PROTEIN 15, CHLOROPLASTIC"/>
    <property type="match status" value="1"/>
</dbReference>
<sequence>MKKVIELTPKQANIRIQQNNAILFLDVRSCVEYKFVGHAIGSILVPWMDEPEWEINPRFCHAVSALLVDRYDPLNTEIILICRSGNRSLDAGNALLKKGFKNVAHITTGFEGRLDALKQRSNFDGWCYDDLPWEQC</sequence>
<evidence type="ECO:0000259" key="1">
    <source>
        <dbReference type="PROSITE" id="PS50206"/>
    </source>
</evidence>
<dbReference type="InterPro" id="IPR001763">
    <property type="entry name" value="Rhodanese-like_dom"/>
</dbReference>
<dbReference type="SUPFAM" id="SSF52821">
    <property type="entry name" value="Rhodanese/Cell cycle control phosphatase"/>
    <property type="match status" value="1"/>
</dbReference>
<protein>
    <submittedName>
        <fullName evidence="2">Rhodanese-like domain-containing protein</fullName>
    </submittedName>
</protein>
<dbReference type="SMART" id="SM00450">
    <property type="entry name" value="RHOD"/>
    <property type="match status" value="1"/>
</dbReference>
<dbReference type="AlphaFoldDB" id="A0A853F0T3"/>
<gene>
    <name evidence="2" type="ORF">H0A76_05915</name>
</gene>
<comment type="caution">
    <text evidence="2">The sequence shown here is derived from an EMBL/GenBank/DDBJ whole genome shotgun (WGS) entry which is preliminary data.</text>
</comment>
<name>A0A853F0T3_9GAMM</name>
<proteinExistence type="predicted"/>
<dbReference type="Proteomes" id="UP000568751">
    <property type="component" value="Unassembled WGS sequence"/>
</dbReference>
<evidence type="ECO:0000313" key="2">
    <source>
        <dbReference type="EMBL" id="NYT27464.1"/>
    </source>
</evidence>
<evidence type="ECO:0000313" key="3">
    <source>
        <dbReference type="Proteomes" id="UP000568751"/>
    </source>
</evidence>
<reference evidence="2 3" key="1">
    <citation type="submission" date="2020-05" db="EMBL/GenBank/DDBJ databases">
        <title>Horizontal transmission and recombination maintain forever young bacterial symbiont genomes.</title>
        <authorList>
            <person name="Russell S.L."/>
            <person name="Pepper-Tunick E."/>
            <person name="Svedberg J."/>
            <person name="Byrne A."/>
            <person name="Ruelas Castillo J."/>
            <person name="Vollmers C."/>
            <person name="Beinart R.A."/>
            <person name="Corbett-Detig R."/>
        </authorList>
    </citation>
    <scope>NUCLEOTIDE SEQUENCE [LARGE SCALE GENOMIC DNA]</scope>
    <source>
        <strain evidence="2">455</strain>
    </source>
</reference>
<dbReference type="Pfam" id="PF00581">
    <property type="entry name" value="Rhodanese"/>
    <property type="match status" value="1"/>
</dbReference>
<feature type="domain" description="Rhodanese" evidence="1">
    <location>
        <begin position="18"/>
        <end position="122"/>
    </location>
</feature>
<dbReference type="Gene3D" id="3.40.250.10">
    <property type="entry name" value="Rhodanese-like domain"/>
    <property type="match status" value="1"/>
</dbReference>
<dbReference type="PANTHER" id="PTHR45431">
    <property type="entry name" value="RHODANESE-LIKE DOMAIN-CONTAINING PROTEIN 15, CHLOROPLASTIC"/>
    <property type="match status" value="1"/>
</dbReference>
<dbReference type="EMBL" id="JACCHT010000001">
    <property type="protein sequence ID" value="NYT27464.1"/>
    <property type="molecule type" value="Genomic_DNA"/>
</dbReference>
<dbReference type="InterPro" id="IPR052367">
    <property type="entry name" value="Thiosulfate_ST/Rhodanese-like"/>
</dbReference>
<dbReference type="InterPro" id="IPR036873">
    <property type="entry name" value="Rhodanese-like_dom_sf"/>
</dbReference>